<dbReference type="AlphaFoldDB" id="B1T0N8"/>
<evidence type="ECO:0000256" key="4">
    <source>
        <dbReference type="ARBA" id="ARBA00023136"/>
    </source>
</evidence>
<keyword evidence="5 8" id="KW-0564">Palmitate</keyword>
<dbReference type="InterPro" id="IPR045851">
    <property type="entry name" value="AMP-bd_C_sf"/>
</dbReference>
<dbReference type="InterPro" id="IPR003282">
    <property type="entry name" value="T3SS_SctJ"/>
</dbReference>
<dbReference type="RefSeq" id="WP_006757345.1">
    <property type="nucleotide sequence ID" value="NZ_ABLK01000027.1"/>
</dbReference>
<keyword evidence="8" id="KW-1133">Transmembrane helix</keyword>
<evidence type="ECO:0000256" key="2">
    <source>
        <dbReference type="ARBA" id="ARBA00009509"/>
    </source>
</evidence>
<dbReference type="PRINTS" id="PR01338">
    <property type="entry name" value="TYPE3OMKPROT"/>
</dbReference>
<gene>
    <name evidence="10" type="ORF">BamMEX5DRAFT_1354</name>
</gene>
<dbReference type="Pfam" id="PF01514">
    <property type="entry name" value="YscJ_FliF"/>
    <property type="match status" value="1"/>
</dbReference>
<evidence type="ECO:0000256" key="5">
    <source>
        <dbReference type="ARBA" id="ARBA00023139"/>
    </source>
</evidence>
<evidence type="ECO:0000256" key="8">
    <source>
        <dbReference type="RuleBase" id="RU364102"/>
    </source>
</evidence>
<comment type="similarity">
    <text evidence="2 8">Belongs to the YscJ lipoprotein family.</text>
</comment>
<accession>B1T0N8</accession>
<dbReference type="InterPro" id="IPR006182">
    <property type="entry name" value="FliF_N_dom"/>
</dbReference>
<evidence type="ECO:0000256" key="6">
    <source>
        <dbReference type="ARBA" id="ARBA00023237"/>
    </source>
</evidence>
<keyword evidence="3 8" id="KW-0732">Signal</keyword>
<protein>
    <recommendedName>
        <fullName evidence="8">Lipoprotein</fullName>
    </recommendedName>
</protein>
<dbReference type="EMBL" id="ABLK01000027">
    <property type="protein sequence ID" value="EDT42863.1"/>
    <property type="molecule type" value="Genomic_DNA"/>
</dbReference>
<reference evidence="10 11" key="1">
    <citation type="submission" date="2008-03" db="EMBL/GenBank/DDBJ databases">
        <title>Sequencing of the draft genome and assembly of Burkholderia ambifaria MEX-5.</title>
        <authorList>
            <consortium name="US DOE Joint Genome Institute (JGI-PGF)"/>
            <person name="Copeland A."/>
            <person name="Lucas S."/>
            <person name="Lapidus A."/>
            <person name="Glavina del Rio T."/>
            <person name="Dalin E."/>
            <person name="Tice H."/>
            <person name="Bruce D."/>
            <person name="Goodwin L."/>
            <person name="Pitluck S."/>
            <person name="Larimer F."/>
            <person name="Land M.L."/>
            <person name="Hauser L."/>
            <person name="Tiedje J."/>
            <person name="Richardson P."/>
        </authorList>
    </citation>
    <scope>NUCLEOTIDE SEQUENCE [LARGE SCALE GENOMIC DNA]</scope>
    <source>
        <strain evidence="10 11">MEX-5</strain>
    </source>
</reference>
<evidence type="ECO:0000259" key="9">
    <source>
        <dbReference type="Pfam" id="PF01514"/>
    </source>
</evidence>
<dbReference type="Gene3D" id="3.30.300.30">
    <property type="match status" value="1"/>
</dbReference>
<evidence type="ECO:0000256" key="1">
    <source>
        <dbReference type="ARBA" id="ARBA00004459"/>
    </source>
</evidence>
<comment type="subcellular location">
    <subcellularLocation>
        <location evidence="1">Cell outer membrane</location>
        <topology evidence="1">Lipid-anchor</topology>
    </subcellularLocation>
</comment>
<feature type="domain" description="Flagellar M-ring N-terminal" evidence="9">
    <location>
        <begin position="16"/>
        <end position="180"/>
    </location>
</feature>
<dbReference type="PATRIC" id="fig|396597.7.peg.6967"/>
<evidence type="ECO:0000256" key="3">
    <source>
        <dbReference type="ARBA" id="ARBA00022729"/>
    </source>
</evidence>
<evidence type="ECO:0000256" key="7">
    <source>
        <dbReference type="ARBA" id="ARBA00023288"/>
    </source>
</evidence>
<name>B1T0N8_9BURK</name>
<keyword evidence="4 8" id="KW-0472">Membrane</keyword>
<keyword evidence="6 8" id="KW-0998">Cell outer membrane</keyword>
<evidence type="ECO:0000313" key="11">
    <source>
        <dbReference type="Proteomes" id="UP000004814"/>
    </source>
</evidence>
<keyword evidence="8" id="KW-0812">Transmembrane</keyword>
<dbReference type="Proteomes" id="UP000004814">
    <property type="component" value="Unassembled WGS sequence"/>
</dbReference>
<sequence>MGAGLTCVVLAACKTSLYENLTEQDANEMIAALFENGIDASKQRGGNGKFWMVSVPEGEFAGAINVLRDRGLPQEKRDDLGNLFKKDGFVSTPTEERVRFLYGLSQELSSTISAIDGVMVARVQIVLPNNDPLAEQVKPSSASVFIKYNADSSVGQIVPQIKTLVVNSVEGLAYERVSVTAVASEPAARRATSPIRLPLAWMAAALATLGLGGVVSFALIRSGAGVRVLEWSRTRLGRLRG</sequence>
<comment type="caution">
    <text evidence="10">The sequence shown here is derived from an EMBL/GenBank/DDBJ whole genome shotgun (WGS) entry which is preliminary data.</text>
</comment>
<organism evidence="10 11">
    <name type="scientific">Burkholderia ambifaria MEX-5</name>
    <dbReference type="NCBI Taxonomy" id="396597"/>
    <lineage>
        <taxon>Bacteria</taxon>
        <taxon>Pseudomonadati</taxon>
        <taxon>Pseudomonadota</taxon>
        <taxon>Betaproteobacteria</taxon>
        <taxon>Burkholderiales</taxon>
        <taxon>Burkholderiaceae</taxon>
        <taxon>Burkholderia</taxon>
        <taxon>Burkholderia cepacia complex</taxon>
    </lineage>
</organism>
<dbReference type="NCBIfam" id="TIGR02544">
    <property type="entry name" value="III_secr_YscJ"/>
    <property type="match status" value="1"/>
</dbReference>
<dbReference type="GO" id="GO:0009306">
    <property type="term" value="P:protein secretion"/>
    <property type="evidence" value="ECO:0007669"/>
    <property type="project" value="InterPro"/>
</dbReference>
<dbReference type="InterPro" id="IPR043427">
    <property type="entry name" value="YscJ/FliF"/>
</dbReference>
<feature type="transmembrane region" description="Helical" evidence="8">
    <location>
        <begin position="199"/>
        <end position="220"/>
    </location>
</feature>
<dbReference type="PANTHER" id="PTHR30046">
    <property type="entry name" value="FLAGELLAR M-RING PROTEIN"/>
    <property type="match status" value="1"/>
</dbReference>
<proteinExistence type="inferred from homology"/>
<dbReference type="Gene3D" id="3.30.70.1530">
    <property type="entry name" value="Hypothetical protein rpa1041"/>
    <property type="match status" value="1"/>
</dbReference>
<dbReference type="GO" id="GO:0009279">
    <property type="term" value="C:cell outer membrane"/>
    <property type="evidence" value="ECO:0007669"/>
    <property type="project" value="UniProtKB-SubCell"/>
</dbReference>
<keyword evidence="7 8" id="KW-0449">Lipoprotein</keyword>
<evidence type="ECO:0000313" key="10">
    <source>
        <dbReference type="EMBL" id="EDT42863.1"/>
    </source>
</evidence>
<dbReference type="PANTHER" id="PTHR30046:SF2">
    <property type="entry name" value="YOP PROTEINS TRANSLOCATION LIPOPROTEIN J"/>
    <property type="match status" value="1"/>
</dbReference>